<dbReference type="Gene3D" id="3.40.50.300">
    <property type="entry name" value="P-loop containing nucleotide triphosphate hydrolases"/>
    <property type="match status" value="2"/>
</dbReference>
<dbReference type="GO" id="GO:0005737">
    <property type="term" value="C:cytoplasm"/>
    <property type="evidence" value="ECO:0007669"/>
    <property type="project" value="TreeGrafter"/>
</dbReference>
<evidence type="ECO:0000256" key="2">
    <source>
        <dbReference type="ARBA" id="ARBA00022741"/>
    </source>
</evidence>
<dbReference type="InterPro" id="IPR014001">
    <property type="entry name" value="Helicase_ATP-bd"/>
</dbReference>
<dbReference type="GO" id="GO:0000724">
    <property type="term" value="P:double-strand break repair via homologous recombination"/>
    <property type="evidence" value="ECO:0007669"/>
    <property type="project" value="TreeGrafter"/>
</dbReference>
<protein>
    <recommendedName>
        <fullName evidence="7">DNA 3'-5' helicase</fullName>
        <ecNumber evidence="7">5.6.2.4</ecNumber>
    </recommendedName>
</protein>
<feature type="non-terminal residue" evidence="11">
    <location>
        <position position="2284"/>
    </location>
</feature>
<keyword evidence="4" id="KW-0238">DNA-binding</keyword>
<evidence type="ECO:0000313" key="11">
    <source>
        <dbReference type="EMBL" id="KAJ3780431.1"/>
    </source>
</evidence>
<evidence type="ECO:0000256" key="1">
    <source>
        <dbReference type="ARBA" id="ARBA00005446"/>
    </source>
</evidence>
<name>A0AA38KD91_9AGAR</name>
<evidence type="ECO:0000259" key="10">
    <source>
        <dbReference type="PROSITE" id="PS51194"/>
    </source>
</evidence>
<dbReference type="InterPro" id="IPR011545">
    <property type="entry name" value="DEAD/DEAH_box_helicase_dom"/>
</dbReference>
<keyword evidence="5" id="KW-0413">Isomerase</keyword>
<feature type="compositionally biased region" description="Pro residues" evidence="8">
    <location>
        <begin position="860"/>
        <end position="878"/>
    </location>
</feature>
<evidence type="ECO:0000256" key="6">
    <source>
        <dbReference type="ARBA" id="ARBA00034617"/>
    </source>
</evidence>
<keyword evidence="2" id="KW-0547">Nucleotide-binding</keyword>
<dbReference type="Proteomes" id="UP001163798">
    <property type="component" value="Unassembled WGS sequence"/>
</dbReference>
<dbReference type="PANTHER" id="PTHR13710">
    <property type="entry name" value="DNA HELICASE RECQ FAMILY MEMBER"/>
    <property type="match status" value="1"/>
</dbReference>
<comment type="similarity">
    <text evidence="1">Belongs to the helicase family. RecQ subfamily.</text>
</comment>
<dbReference type="EC" id="5.6.2.4" evidence="7"/>
<feature type="domain" description="Helicase ATP-binding" evidence="9">
    <location>
        <begin position="1876"/>
        <end position="2035"/>
    </location>
</feature>
<dbReference type="PROSITE" id="PS51194">
    <property type="entry name" value="HELICASE_CTER"/>
    <property type="match status" value="1"/>
</dbReference>
<dbReference type="SMART" id="SM00487">
    <property type="entry name" value="DEXDc"/>
    <property type="match status" value="1"/>
</dbReference>
<feature type="region of interest" description="Disordered" evidence="8">
    <location>
        <begin position="256"/>
        <end position="280"/>
    </location>
</feature>
<keyword evidence="3" id="KW-0067">ATP-binding</keyword>
<evidence type="ECO:0000256" key="7">
    <source>
        <dbReference type="ARBA" id="ARBA00034808"/>
    </source>
</evidence>
<feature type="region of interest" description="Disordered" evidence="8">
    <location>
        <begin position="518"/>
        <end position="562"/>
    </location>
</feature>
<dbReference type="GO" id="GO:0043138">
    <property type="term" value="F:3'-5' DNA helicase activity"/>
    <property type="evidence" value="ECO:0007669"/>
    <property type="project" value="UniProtKB-EC"/>
</dbReference>
<dbReference type="InterPro" id="IPR001650">
    <property type="entry name" value="Helicase_C-like"/>
</dbReference>
<dbReference type="GO" id="GO:0005694">
    <property type="term" value="C:chromosome"/>
    <property type="evidence" value="ECO:0007669"/>
    <property type="project" value="TreeGrafter"/>
</dbReference>
<dbReference type="Pfam" id="PF00270">
    <property type="entry name" value="DEAD"/>
    <property type="match status" value="1"/>
</dbReference>
<sequence>MAMPQVNDEFAYREAVSKLLAARLRLSTISGLIPMDSSQLVLFFRTKSGITHSLDFPIDVDFNSPPALDVLIAACRPHQTSDFDDYENESLFYPPNFPLTTSLEIANLCLLKKQWEYEIERPENCGIRHWSGLIISDGEAGVALAVEISVLAISTCKPLPNSMVEIWSSKELILCLNLAFTLSREILNTCIRNVEASARERTGFRDTPDERKSRLADADGDVTKDPINLGRECVEEMKRYLYPTNTVSANSATTFLSSSNPSPEALTPFVDNAKGPEHEANIPRGYRTVLEELAGVIGGLLEGRRIESSVREEKIKDVLELRDEVGMLVGRVEEVEIRKGSHKERREQPIIDSEGIVYEKTKSNPTLHVKVPLNLDSNPSVSSTSTSPTLSTPIDSPATVTSPPSATINITNGIFAISDSPPSTSPRNSSSPVFAVQTRESSIPHSSTLNIDTPSNTSHSSEVNEDKNLPSSPRRKDKGKARAPPEPVRREPVLSPTAVLLRNGAIGASGVLLLNGDMEAESEVESESGEEENDGGGEVEREDGDASSGNVWDGEAEAGVRSRSWVAEEGEVFRKGNVLLGPEEMEGEHDGEELRRELLEATVERPAPRSLHIDDPDEYGSILTPSPLSPTSTPLSSTLLSTPLTPVILPPASSLTPSSSLFAPPTTPLVSLPEHAVVTVHSGTTPTQDQSFREIPSLTSLSAVVELPAMGPYIPWPGQRPQRHVCKDSYCPFPFHGTNAGMHSKMYHSQTRTVEFNAMIPGKTVILKRREDGKMPCACFAESHARFDFLKVFNMIRKAIHPPPDDPGNNDIPFQQSTPPRPPANPIDPTSMAAYTSAPLQSSSAIVLSPQTPTSMIGFPTPPTLPPQPSTPFISPPKSPDHPMADVSVRGEPGDSMDVDSGEENATEDEREENGPGSESDYSPDGQESDSDGDGDNRDMDSPVEDLPPSASQNADSCRSFLLQYGIRVDPIYRFVVCIEPGCQKILNYQNIYHHKQRKHYQNTKQILHTLLPPAPEILAAITSLGGHHPSPPNHLNGPIDPIVGVEVVNGTRCTIGDCNGHVYVNRESLREHQVFRHPMVPVRNRSSVDVKCQSLNTVKQYRSYIEVHPPSSTKSIPKGLELVLEAAEACNLLKQDDVFTLASSEQEKCAVFAQSHWDELLDGVSTDALIQTASTSFHFSNPSILLLRDYVRDYYQDIVPTLDSIPVLARRYLLTPKVNEPLKNKPFRRPQEFGRTVERDADNITRFLAFLIIHQRNPVNNFPVILHPDVQSCLSQLYSKLGEQNAAASDCKALIHEAVWVLIEKPSTKFLEDDRFCPFTRFLIAAHLKPHGQFVRANVISPFIGYAQWSLRATAAKKLISISHEFGGDYLAAFDTLRQFISEGKQVLFNSLRQSMHLISSIAYRQQGLARFLWSPDRKTLSIDGFPVHIPTFLKNIQRTLVTTIERIQTLFRGCEYLDILDHIDQGMVPDEVGQTRWFRDRLSNDNERYSFIEEEENGLQQFGDRLLLHLIEKSNLFGWVDGKLVANRRRVSDWFSELDQVVGELFYLVVTTWGGGARGTEMEKLLFANHLHNTRNVFFINGFLTFITEYSKTQSITGAGRIIARAPAFQVNRLLILIILVAYKAAGYLNCYMGADKMACTPYFYNIFVCRGKSMESSDFTKVLGEYNRINAGIDLKLADFRQFMACVLISSTSCGFLDMKDEDDNVQAAYAVHESFNHSVQMGQAHYGLDDVAHGTRIAPDAVAHMQQVSLRWQAFMGLVHPVLHSKLPTPSTNEPYENSNGINLLIKEHFRSFQAEMTSQFEGFELRTQYFLTRMFESLGTQLVERLHIGGQIPTYQNPRRPSVHPDVKKALGAVVRRPFQTFTSPEQAQLINSVRSNLHVIGVLETGGGKSMAFLCAPKLFPGKLFIIVSPLVALTEDLRLRLQSQGINGGVYHDKQLNVHTAELILVSAHVAASEEFCNYLTCDGMRGRLARVFIDEAHQIVTTDTYRPCFRLFHRLTATGIPITFLSATLMPRSIPYLLQMMKITDANLVDEIRRYTGRRNLCYKIERLEEEDEIFARIINLVNVEGGRFTEEDRGLIFCRTIGNVKWLGDEDRLGCPIFHGQMGEKEKVEASKRWREGKTPKDRWMVCTLAFGQGVDYSHVRVTIHKDPWELINYVQETGRSGRDQNASVCYTFWSSLPPALEPSNPDHIGREEMRHILQSSECLRLGFAALDRESWSCVALDGEVCSNCEKAAKIPFQLSVADFPRLDKPLVPSNPSNPLSELVPITVDTHAAGL</sequence>
<evidence type="ECO:0000313" key="12">
    <source>
        <dbReference type="Proteomes" id="UP001163798"/>
    </source>
</evidence>
<keyword evidence="12" id="KW-1185">Reference proteome</keyword>
<organism evidence="11 12">
    <name type="scientific">Lentinula aff. detonsa</name>
    <dbReference type="NCBI Taxonomy" id="2804958"/>
    <lineage>
        <taxon>Eukaryota</taxon>
        <taxon>Fungi</taxon>
        <taxon>Dikarya</taxon>
        <taxon>Basidiomycota</taxon>
        <taxon>Agaricomycotina</taxon>
        <taxon>Agaricomycetes</taxon>
        <taxon>Agaricomycetidae</taxon>
        <taxon>Agaricales</taxon>
        <taxon>Marasmiineae</taxon>
        <taxon>Omphalotaceae</taxon>
        <taxon>Lentinula</taxon>
    </lineage>
</organism>
<feature type="compositionally biased region" description="Low complexity" evidence="8">
    <location>
        <begin position="418"/>
        <end position="432"/>
    </location>
</feature>
<feature type="compositionally biased region" description="Acidic residues" evidence="8">
    <location>
        <begin position="895"/>
        <end position="912"/>
    </location>
</feature>
<dbReference type="PROSITE" id="PS51192">
    <property type="entry name" value="HELICASE_ATP_BIND_1"/>
    <property type="match status" value="1"/>
</dbReference>
<accession>A0AA38KD91</accession>
<dbReference type="InterPro" id="IPR027417">
    <property type="entry name" value="P-loop_NTPase"/>
</dbReference>
<feature type="region of interest" description="Disordered" evidence="8">
    <location>
        <begin position="851"/>
        <end position="955"/>
    </location>
</feature>
<feature type="region of interest" description="Disordered" evidence="8">
    <location>
        <begin position="369"/>
        <end position="405"/>
    </location>
</feature>
<dbReference type="GO" id="GO:0003677">
    <property type="term" value="F:DNA binding"/>
    <property type="evidence" value="ECO:0007669"/>
    <property type="project" value="UniProtKB-KW"/>
</dbReference>
<comment type="catalytic activity">
    <reaction evidence="6">
        <text>Couples ATP hydrolysis with the unwinding of duplex DNA by translocating in the 3'-5' direction.</text>
        <dbReference type="EC" id="5.6.2.4"/>
    </reaction>
</comment>
<dbReference type="GO" id="GO:0005524">
    <property type="term" value="F:ATP binding"/>
    <property type="evidence" value="ECO:0007669"/>
    <property type="project" value="UniProtKB-KW"/>
</dbReference>
<evidence type="ECO:0000256" key="5">
    <source>
        <dbReference type="ARBA" id="ARBA00023235"/>
    </source>
</evidence>
<gene>
    <name evidence="11" type="ORF">GGU10DRAFT_416116</name>
</gene>
<dbReference type="SUPFAM" id="SSF52540">
    <property type="entry name" value="P-loop containing nucleoside triphosphate hydrolases"/>
    <property type="match status" value="1"/>
</dbReference>
<dbReference type="SMART" id="SM00490">
    <property type="entry name" value="HELICc"/>
    <property type="match status" value="1"/>
</dbReference>
<evidence type="ECO:0000256" key="3">
    <source>
        <dbReference type="ARBA" id="ARBA00022840"/>
    </source>
</evidence>
<feature type="region of interest" description="Disordered" evidence="8">
    <location>
        <begin position="417"/>
        <end position="495"/>
    </location>
</feature>
<reference evidence="11" key="1">
    <citation type="submission" date="2022-08" db="EMBL/GenBank/DDBJ databases">
        <authorList>
            <consortium name="DOE Joint Genome Institute"/>
            <person name="Min B."/>
            <person name="Riley R."/>
            <person name="Sierra-Patev S."/>
            <person name="Naranjo-Ortiz M."/>
            <person name="Looney B."/>
            <person name="Konkel Z."/>
            <person name="Slot J.C."/>
            <person name="Sakamoto Y."/>
            <person name="Steenwyk J.L."/>
            <person name="Rokas A."/>
            <person name="Carro J."/>
            <person name="Camarero S."/>
            <person name="Ferreira P."/>
            <person name="Molpeceres G."/>
            <person name="Ruiz-Duenas F.J."/>
            <person name="Serrano A."/>
            <person name="Henrissat B."/>
            <person name="Drula E."/>
            <person name="Hughes K.W."/>
            <person name="Mata J.L."/>
            <person name="Ishikawa N.K."/>
            <person name="Vargas-Isla R."/>
            <person name="Ushijima S."/>
            <person name="Smith C.A."/>
            <person name="Ahrendt S."/>
            <person name="Andreopoulos W."/>
            <person name="He G."/>
            <person name="Labutti K."/>
            <person name="Lipzen A."/>
            <person name="Ng V."/>
            <person name="Sandor L."/>
            <person name="Barry K."/>
            <person name="Martinez A.T."/>
            <person name="Xiao Y."/>
            <person name="Gibbons J.G."/>
            <person name="Terashima K."/>
            <person name="Hibbett D.S."/>
            <person name="Grigoriev I.V."/>
        </authorList>
    </citation>
    <scope>NUCLEOTIDE SEQUENCE</scope>
    <source>
        <strain evidence="11">TFB10291</strain>
    </source>
</reference>
<proteinExistence type="inferred from homology"/>
<evidence type="ECO:0000256" key="4">
    <source>
        <dbReference type="ARBA" id="ARBA00023125"/>
    </source>
</evidence>
<dbReference type="GO" id="GO:0009378">
    <property type="term" value="F:four-way junction helicase activity"/>
    <property type="evidence" value="ECO:0007669"/>
    <property type="project" value="TreeGrafter"/>
</dbReference>
<evidence type="ECO:0000256" key="8">
    <source>
        <dbReference type="SAM" id="MobiDB-lite"/>
    </source>
</evidence>
<dbReference type="Pfam" id="PF00271">
    <property type="entry name" value="Helicase_C"/>
    <property type="match status" value="1"/>
</dbReference>
<feature type="region of interest" description="Disordered" evidence="8">
    <location>
        <begin position="800"/>
        <end position="832"/>
    </location>
</feature>
<feature type="domain" description="Helicase C-terminal" evidence="10">
    <location>
        <begin position="2048"/>
        <end position="2221"/>
    </location>
</feature>
<feature type="compositionally biased region" description="Low complexity" evidence="8">
    <location>
        <begin position="377"/>
        <end position="397"/>
    </location>
</feature>
<dbReference type="PANTHER" id="PTHR13710:SF105">
    <property type="entry name" value="ATP-DEPENDENT DNA HELICASE Q1"/>
    <property type="match status" value="1"/>
</dbReference>
<dbReference type="EMBL" id="MU793741">
    <property type="protein sequence ID" value="KAJ3780431.1"/>
    <property type="molecule type" value="Genomic_DNA"/>
</dbReference>
<feature type="compositionally biased region" description="Acidic residues" evidence="8">
    <location>
        <begin position="518"/>
        <end position="545"/>
    </location>
</feature>
<comment type="caution">
    <text evidence="11">The sequence shown here is derived from an EMBL/GenBank/DDBJ whole genome shotgun (WGS) entry which is preliminary data.</text>
</comment>
<feature type="compositionally biased region" description="Polar residues" evidence="8">
    <location>
        <begin position="438"/>
        <end position="461"/>
    </location>
</feature>
<evidence type="ECO:0000259" key="9">
    <source>
        <dbReference type="PROSITE" id="PS51192"/>
    </source>
</evidence>